<accession>A0A0N1I0P3</accession>
<dbReference type="EMBL" id="LJSK01000681">
    <property type="protein sequence ID" value="KPI82614.1"/>
    <property type="molecule type" value="Genomic_DNA"/>
</dbReference>
<reference evidence="1 2" key="1">
    <citation type="journal article" date="2015" name="PLoS Pathog.">
        <title>Leptomonas seymouri: Adaptations to the Dixenous Life Cycle Analyzed by Genome Sequencing, Transcriptome Profiling and Co-infection with Leishmania donovani.</title>
        <authorList>
            <person name="Kraeva N."/>
            <person name="Butenko A."/>
            <person name="Hlavacova J."/>
            <person name="Kostygov A."/>
            <person name="Myskova J."/>
            <person name="Grybchuk D."/>
            <person name="Lestinova T."/>
            <person name="Votypka J."/>
            <person name="Volf P."/>
            <person name="Opperdoes F."/>
            <person name="Flegontov P."/>
            <person name="Lukes J."/>
            <person name="Yurchenko V."/>
        </authorList>
    </citation>
    <scope>NUCLEOTIDE SEQUENCE [LARGE SCALE GENOMIC DNA]</scope>
    <source>
        <strain evidence="1 2">ATCC 30220</strain>
    </source>
</reference>
<gene>
    <name evidence="1" type="ORF">ABL78_8376</name>
</gene>
<protein>
    <submittedName>
        <fullName evidence="1">Uncharacterized protein</fullName>
    </submittedName>
</protein>
<evidence type="ECO:0000313" key="1">
    <source>
        <dbReference type="EMBL" id="KPI82614.1"/>
    </source>
</evidence>
<proteinExistence type="predicted"/>
<name>A0A0N1I0P3_LEPSE</name>
<keyword evidence="2" id="KW-1185">Reference proteome</keyword>
<dbReference type="VEuPathDB" id="TriTrypDB:Lsey_0682_0010"/>
<sequence>MEILYLAATPFNSCLSQIYVGLLMNIEDMWMGGRIRAKRARLREVCPFHRATYVEEAGQRFLDAYMKNNIGWHGLLLHRLSSFNQHYLHYYYQHEYAVAQRIRREGLAAQEAAVRAAVQWMAANVPNTTLGYGRYTVLDWAHSPLTPRSQISPGDNVHVYEVAYLPFTFDALDRGYESIIAA</sequence>
<dbReference type="Proteomes" id="UP000038009">
    <property type="component" value="Unassembled WGS sequence"/>
</dbReference>
<dbReference type="OMA" id="KNNIGWH"/>
<dbReference type="AlphaFoldDB" id="A0A0N1I0P3"/>
<comment type="caution">
    <text evidence="1">The sequence shown here is derived from an EMBL/GenBank/DDBJ whole genome shotgun (WGS) entry which is preliminary data.</text>
</comment>
<organism evidence="1 2">
    <name type="scientific">Leptomonas seymouri</name>
    <dbReference type="NCBI Taxonomy" id="5684"/>
    <lineage>
        <taxon>Eukaryota</taxon>
        <taxon>Discoba</taxon>
        <taxon>Euglenozoa</taxon>
        <taxon>Kinetoplastea</taxon>
        <taxon>Metakinetoplastina</taxon>
        <taxon>Trypanosomatida</taxon>
        <taxon>Trypanosomatidae</taxon>
        <taxon>Leishmaniinae</taxon>
        <taxon>Leptomonas</taxon>
    </lineage>
</organism>
<evidence type="ECO:0000313" key="2">
    <source>
        <dbReference type="Proteomes" id="UP000038009"/>
    </source>
</evidence>